<sequence length="90" mass="9982">MATERLESLKAKKAQLAAQISKLEARESDKARKERTKALILFGTALEKQIKKGDQDGRLRSLILGNLTEKDGQKALSYIESIEHSNVADS</sequence>
<dbReference type="EMBL" id="AM039949">
    <property type="protein sequence ID" value="CAJ19756.1"/>
    <property type="molecule type" value="Genomic_DNA"/>
</dbReference>
<dbReference type="KEGG" id="xcv:XCVb0009"/>
<keyword evidence="1" id="KW-0614">Plasmid</keyword>
<dbReference type="HOGENOM" id="CLU_2440049_0_0_6"/>
<name>Q3C0F5_XANE5</name>
<proteinExistence type="predicted"/>
<reference evidence="1 2" key="1">
    <citation type="journal article" date="2005" name="J. Bacteriol.">
        <title>Insights into genome plasticity and pathogenicity of the plant pathogenic Bacterium Xanthomonas campestris pv. vesicatoria revealed by the complete genome sequence.</title>
        <authorList>
            <person name="Thieme F."/>
            <person name="Koebnik R."/>
            <person name="Bekel T."/>
            <person name="Berger C."/>
            <person name="Boch J."/>
            <person name="Buettner D."/>
            <person name="Caldana C."/>
            <person name="Gaigalat L."/>
            <person name="Goesmann A."/>
            <person name="Kay S."/>
            <person name="Kirchner O."/>
            <person name="Lanz C."/>
            <person name="Linke B."/>
            <person name="McHardy A.C."/>
            <person name="Meyer F."/>
            <person name="Mittenhuber G."/>
            <person name="Nies D.H."/>
            <person name="Niesbach-Kloesgen U."/>
            <person name="Patschkowski T."/>
            <person name="Rueckert C."/>
            <person name="Rupp O."/>
            <person name="Schneicker S."/>
            <person name="Schuster S.C."/>
            <person name="Vorhoelter F.J."/>
            <person name="Weber E."/>
            <person name="Puehler A."/>
            <person name="Bonas U."/>
            <person name="Bartels D."/>
            <person name="Kaiser O."/>
        </authorList>
    </citation>
    <scope>NUCLEOTIDE SEQUENCE [LARGE SCALE GENOMIC DNA]</scope>
    <source>
        <strain evidence="1 2">85-10</strain>
        <plasmid evidence="1 2">pXCV19</plasmid>
    </source>
</reference>
<dbReference type="RefSeq" id="WP_011345572.1">
    <property type="nucleotide sequence ID" value="NC_007505.1"/>
</dbReference>
<gene>
    <name evidence="1" type="ordered locus">XCVb0009</name>
</gene>
<organism evidence="2">
    <name type="scientific">Xanthomonas euvesicatoria pv. vesicatoria (strain 85-10)</name>
    <name type="common">Xanthomonas campestris pv. vesicatoria</name>
    <dbReference type="NCBI Taxonomy" id="316273"/>
    <lineage>
        <taxon>Bacteria</taxon>
        <taxon>Pseudomonadati</taxon>
        <taxon>Pseudomonadota</taxon>
        <taxon>Gammaproteobacteria</taxon>
        <taxon>Lysobacterales</taxon>
        <taxon>Lysobacteraceae</taxon>
        <taxon>Xanthomonas</taxon>
    </lineage>
</organism>
<protein>
    <submittedName>
        <fullName evidence="1">Putative plasmid mobilization protein</fullName>
    </submittedName>
</protein>
<dbReference type="Proteomes" id="UP000007069">
    <property type="component" value="Plasmid pXCV19"/>
</dbReference>
<accession>Q3C0F5</accession>
<dbReference type="AlphaFoldDB" id="Q3C0F5"/>
<evidence type="ECO:0000313" key="1">
    <source>
        <dbReference type="EMBL" id="CAJ19756.1"/>
    </source>
</evidence>
<evidence type="ECO:0000313" key="2">
    <source>
        <dbReference type="Proteomes" id="UP000007069"/>
    </source>
</evidence>
<geneLocation type="plasmid" evidence="1 2">
    <name>pXCV19</name>
</geneLocation>